<keyword evidence="3" id="KW-0472">Membrane</keyword>
<evidence type="ECO:0000259" key="4">
    <source>
        <dbReference type="Pfam" id="PF01425"/>
    </source>
</evidence>
<organism evidence="5 6">
    <name type="scientific">Monascus purpureus</name>
    <name type="common">Red mold</name>
    <name type="synonym">Monascus anka</name>
    <dbReference type="NCBI Taxonomy" id="5098"/>
    <lineage>
        <taxon>Eukaryota</taxon>
        <taxon>Fungi</taxon>
        <taxon>Dikarya</taxon>
        <taxon>Ascomycota</taxon>
        <taxon>Pezizomycotina</taxon>
        <taxon>Eurotiomycetes</taxon>
        <taxon>Eurotiomycetidae</taxon>
        <taxon>Eurotiales</taxon>
        <taxon>Aspergillaceae</taxon>
        <taxon>Monascus</taxon>
    </lineage>
</organism>
<feature type="region of interest" description="Disordered" evidence="2">
    <location>
        <begin position="1"/>
        <end position="28"/>
    </location>
</feature>
<keyword evidence="3" id="KW-1133">Transmembrane helix</keyword>
<dbReference type="AlphaFoldDB" id="A0A507QNS1"/>
<feature type="non-terminal residue" evidence="5">
    <location>
        <position position="556"/>
    </location>
</feature>
<evidence type="ECO:0000313" key="6">
    <source>
        <dbReference type="Proteomes" id="UP000319663"/>
    </source>
</evidence>
<dbReference type="EMBL" id="VIFY01000194">
    <property type="protein sequence ID" value="TQB68732.1"/>
    <property type="molecule type" value="Genomic_DNA"/>
</dbReference>
<dbReference type="Gene3D" id="3.90.1300.10">
    <property type="entry name" value="Amidase signature (AS) domain"/>
    <property type="match status" value="1"/>
</dbReference>
<dbReference type="InterPro" id="IPR000120">
    <property type="entry name" value="Amidase"/>
</dbReference>
<dbReference type="InterPro" id="IPR023631">
    <property type="entry name" value="Amidase_dom"/>
</dbReference>
<feature type="domain" description="Amidase" evidence="4">
    <location>
        <begin position="163"/>
        <end position="548"/>
    </location>
</feature>
<evidence type="ECO:0000256" key="2">
    <source>
        <dbReference type="SAM" id="MobiDB-lite"/>
    </source>
</evidence>
<dbReference type="InterPro" id="IPR036928">
    <property type="entry name" value="AS_sf"/>
</dbReference>
<dbReference type="STRING" id="5098.A0A507QNS1"/>
<keyword evidence="3" id="KW-0812">Transmembrane</keyword>
<dbReference type="SUPFAM" id="SSF75304">
    <property type="entry name" value="Amidase signature (AS) enzymes"/>
    <property type="match status" value="1"/>
</dbReference>
<accession>A0A507QNS1</accession>
<evidence type="ECO:0000313" key="5">
    <source>
        <dbReference type="EMBL" id="TQB68732.1"/>
    </source>
</evidence>
<name>A0A507QNS1_MONPU</name>
<feature type="region of interest" description="Disordered" evidence="2">
    <location>
        <begin position="88"/>
        <end position="114"/>
    </location>
</feature>
<protein>
    <recommendedName>
        <fullName evidence="4">Amidase domain-containing protein</fullName>
    </recommendedName>
</protein>
<reference evidence="5 6" key="1">
    <citation type="submission" date="2019-06" db="EMBL/GenBank/DDBJ databases">
        <title>Wine fermentation using esterase from Monascus purpureus.</title>
        <authorList>
            <person name="Geng C."/>
            <person name="Zhang Y."/>
        </authorList>
    </citation>
    <scope>NUCLEOTIDE SEQUENCE [LARGE SCALE GENOMIC DNA]</scope>
    <source>
        <strain evidence="5">HQ1</strain>
    </source>
</reference>
<gene>
    <name evidence="5" type="ORF">MPDQ_002889</name>
</gene>
<dbReference type="PROSITE" id="PS00571">
    <property type="entry name" value="AMIDASES"/>
    <property type="match status" value="1"/>
</dbReference>
<keyword evidence="6" id="KW-1185">Reference proteome</keyword>
<evidence type="ECO:0000256" key="1">
    <source>
        <dbReference type="ARBA" id="ARBA00009199"/>
    </source>
</evidence>
<dbReference type="PANTHER" id="PTHR11895">
    <property type="entry name" value="TRANSAMIDASE"/>
    <property type="match status" value="1"/>
</dbReference>
<evidence type="ECO:0000256" key="3">
    <source>
        <dbReference type="SAM" id="Phobius"/>
    </source>
</evidence>
<dbReference type="Pfam" id="PF01425">
    <property type="entry name" value="Amidase"/>
    <property type="match status" value="1"/>
</dbReference>
<dbReference type="GO" id="GO:0003824">
    <property type="term" value="F:catalytic activity"/>
    <property type="evidence" value="ECO:0007669"/>
    <property type="project" value="InterPro"/>
</dbReference>
<comment type="similarity">
    <text evidence="1">Belongs to the amidase family.</text>
</comment>
<feature type="transmembrane region" description="Helical" evidence="3">
    <location>
        <begin position="38"/>
        <end position="58"/>
    </location>
</feature>
<proteinExistence type="inferred from homology"/>
<comment type="caution">
    <text evidence="5">The sequence shown here is derived from an EMBL/GenBank/DDBJ whole genome shotgun (WGS) entry which is preliminary data.</text>
</comment>
<dbReference type="PANTHER" id="PTHR11895:SF67">
    <property type="entry name" value="AMIDASE DOMAIN-CONTAINING PROTEIN"/>
    <property type="match status" value="1"/>
</dbReference>
<dbReference type="InterPro" id="IPR020556">
    <property type="entry name" value="Amidase_CS"/>
</dbReference>
<sequence length="556" mass="60683">MGSDIKNRQKFINYPEPRRGPDVPYQNKRKQNPALRGFILPVAAFLMEWVLFLPQYFWRNAGFDCLRKIREDIQTYESRFDPTVIPIEDPFDDSNVDRDHSGNGEGPTDPALWSRNSNPSARYYSVADYHSLYKSGELTPTAVAEAIIPLIRRDISPASEYSTAWFDCQVDRVLVAAEASTRRYRENRSLGLLDGVPTAVKDEYDLDGYRSCLGSLNDYTGEVTSEGSITSWCARKMEEAGAIILGKLSMHEFGLDTTGTNIHYGTPTNPHNPNYYTGGSSSGCAYAVSAGLVPVALGSDGGGSVRIPSSFCSIMGLKPTHGRLSHHPGVNHANTVSVNGPLAADIRSLSAIYHVAAMPHSSSAFPSPSPLCLSPSLGRPKVLGIPKAWFAQAAPRVQELCQSLLDRLVSVHGYTLIPIEIPFLVEGQAAHAITILTDAAALLPETSRFTAANRILLALGRATPATDYLLAQKLRQLLMRHLAYLWEKYPGMVIVTPTTGCAGWRIKSKSELIYGVSDGDQTLRAMEYVWLANFTGIPAITVPAGFAEGQSAEEGQ</sequence>
<dbReference type="Proteomes" id="UP000319663">
    <property type="component" value="Unassembled WGS sequence"/>
</dbReference>